<evidence type="ECO:0000313" key="2">
    <source>
        <dbReference type="EMBL" id="MCW6038052.1"/>
    </source>
</evidence>
<evidence type="ECO:0000313" key="3">
    <source>
        <dbReference type="Proteomes" id="UP001526426"/>
    </source>
</evidence>
<dbReference type="Pfam" id="PF12323">
    <property type="entry name" value="HTH_OrfB_IS605"/>
    <property type="match status" value="1"/>
</dbReference>
<feature type="domain" description="Transposase putative helix-turn-helix" evidence="1">
    <location>
        <begin position="1"/>
        <end position="15"/>
    </location>
</feature>
<dbReference type="Proteomes" id="UP001526426">
    <property type="component" value="Unassembled WGS sequence"/>
</dbReference>
<dbReference type="InterPro" id="IPR021027">
    <property type="entry name" value="Transposase_put_HTH"/>
</dbReference>
<evidence type="ECO:0000259" key="1">
    <source>
        <dbReference type="Pfam" id="PF12323"/>
    </source>
</evidence>
<accession>A0ABT3LA87</accession>
<reference evidence="2 3" key="1">
    <citation type="submission" date="2021-08" db="EMBL/GenBank/DDBJ databases">
        <title>Draft genome sequence of Spirulina subsalsa with high tolerance to salinity and hype-accumulation of phycocyanin.</title>
        <authorList>
            <person name="Pei H."/>
            <person name="Jiang L."/>
        </authorList>
    </citation>
    <scope>NUCLEOTIDE SEQUENCE [LARGE SCALE GENOMIC DNA]</scope>
    <source>
        <strain evidence="2 3">FACHB-351</strain>
    </source>
</reference>
<organism evidence="2 3">
    <name type="scientific">Spirulina subsalsa FACHB-351</name>
    <dbReference type="NCBI Taxonomy" id="234711"/>
    <lineage>
        <taxon>Bacteria</taxon>
        <taxon>Bacillati</taxon>
        <taxon>Cyanobacteriota</taxon>
        <taxon>Cyanophyceae</taxon>
        <taxon>Spirulinales</taxon>
        <taxon>Spirulinaceae</taxon>
        <taxon>Spirulina</taxon>
    </lineage>
</organism>
<name>A0ABT3LA87_9CYAN</name>
<dbReference type="RefSeq" id="WP_407810092.1">
    <property type="nucleotide sequence ID" value="NZ_JAIHOM010000105.1"/>
</dbReference>
<keyword evidence="3" id="KW-1185">Reference proteome</keyword>
<comment type="caution">
    <text evidence="2">The sequence shown here is derived from an EMBL/GenBank/DDBJ whole genome shotgun (WGS) entry which is preliminary data.</text>
</comment>
<gene>
    <name evidence="2" type="ORF">K4A83_17490</name>
</gene>
<proteinExistence type="predicted"/>
<protein>
    <submittedName>
        <fullName evidence="2">Helix-turn-helix domain-containing protein</fullName>
    </submittedName>
</protein>
<dbReference type="EMBL" id="JAIHOM010000105">
    <property type="protein sequence ID" value="MCW6038052.1"/>
    <property type="molecule type" value="Genomic_DNA"/>
</dbReference>
<sequence length="15" mass="1934">MKARYQYRIYPTSEQ</sequence>